<dbReference type="InterPro" id="IPR050855">
    <property type="entry name" value="NDM-1-like"/>
</dbReference>
<dbReference type="CDD" id="cd16280">
    <property type="entry name" value="metallo-hydrolase-like_MBL-fold"/>
    <property type="match status" value="1"/>
</dbReference>
<dbReference type="EMBL" id="PNCG01000002">
    <property type="protein sequence ID" value="TMP88697.1"/>
    <property type="molecule type" value="Genomic_DNA"/>
</dbReference>
<name>A0A5S3ZAP5_9GAMM</name>
<gene>
    <name evidence="3" type="ORF">CWC05_04530</name>
</gene>
<feature type="compositionally biased region" description="Basic residues" evidence="1">
    <location>
        <begin position="63"/>
        <end position="78"/>
    </location>
</feature>
<sequence>MKNILFLFLSLASATGLPLDAQAEEKTSKSAQYFAKKGMAHAELFPGLINLCDIESEIRDLSKRKRNSTSAKKKKSGKSRSSGIPATKVFDNLYYVGTGGVSSWVIETSDGLILIDALNTERQAKEYIEKGMLALGLNPADTKYLIIGHEHGDHYGGQAHFVGNYKTRVVMSDVAWSRMENNKLTVFSPRWGPMPKRDITVKDGETISLGDTQVQVYETPGHTPGTISLIFPVLDNGKKHMVSLWGGTGLNYGPDLARIQSYTDAASRFGNITKAQGVDVFLSNHPTRDGSREKLKLMDERSKDQPHPFVQGKDVVAKAYDMLASCTQAQVLKIQQQEK</sequence>
<comment type="caution">
    <text evidence="3">The sequence shown here is derived from an EMBL/GenBank/DDBJ whole genome shotgun (WGS) entry which is preliminary data.</text>
</comment>
<evidence type="ECO:0000313" key="4">
    <source>
        <dbReference type="Proteomes" id="UP000305874"/>
    </source>
</evidence>
<dbReference type="SMART" id="SM00849">
    <property type="entry name" value="Lactamase_B"/>
    <property type="match status" value="1"/>
</dbReference>
<dbReference type="SUPFAM" id="SSF56281">
    <property type="entry name" value="Metallo-hydrolase/oxidoreductase"/>
    <property type="match status" value="1"/>
</dbReference>
<feature type="domain" description="Metallo-beta-lactamase" evidence="2">
    <location>
        <begin position="100"/>
        <end position="285"/>
    </location>
</feature>
<dbReference type="Gene3D" id="3.60.15.10">
    <property type="entry name" value="Ribonuclease Z/Hydroxyacylglutathione hydrolase-like"/>
    <property type="match status" value="1"/>
</dbReference>
<dbReference type="RefSeq" id="WP_138547512.1">
    <property type="nucleotide sequence ID" value="NZ_PNCG01000002.1"/>
</dbReference>
<evidence type="ECO:0000313" key="3">
    <source>
        <dbReference type="EMBL" id="TMP88697.1"/>
    </source>
</evidence>
<dbReference type="AlphaFoldDB" id="A0A5S3ZAP5"/>
<feature type="region of interest" description="Disordered" evidence="1">
    <location>
        <begin position="63"/>
        <end position="82"/>
    </location>
</feature>
<evidence type="ECO:0000256" key="1">
    <source>
        <dbReference type="SAM" id="MobiDB-lite"/>
    </source>
</evidence>
<reference evidence="3 4" key="1">
    <citation type="submission" date="2017-12" db="EMBL/GenBank/DDBJ databases">
        <authorList>
            <person name="Paulsen S."/>
            <person name="Gram L.K."/>
        </authorList>
    </citation>
    <scope>NUCLEOTIDE SEQUENCE [LARGE SCALE GENOMIC DNA]</scope>
    <source>
        <strain evidence="3 4">S2897</strain>
    </source>
</reference>
<dbReference type="Pfam" id="PF00753">
    <property type="entry name" value="Lactamase_B"/>
    <property type="match status" value="1"/>
</dbReference>
<dbReference type="PANTHER" id="PTHR42951">
    <property type="entry name" value="METALLO-BETA-LACTAMASE DOMAIN-CONTAINING"/>
    <property type="match status" value="1"/>
</dbReference>
<dbReference type="InterPro" id="IPR001279">
    <property type="entry name" value="Metallo-B-lactamas"/>
</dbReference>
<proteinExistence type="predicted"/>
<accession>A0A5S3ZAP5</accession>
<organism evidence="3 4">
    <name type="scientific">Pseudoalteromonas ruthenica</name>
    <dbReference type="NCBI Taxonomy" id="151081"/>
    <lineage>
        <taxon>Bacteria</taxon>
        <taxon>Pseudomonadati</taxon>
        <taxon>Pseudomonadota</taxon>
        <taxon>Gammaproteobacteria</taxon>
        <taxon>Alteromonadales</taxon>
        <taxon>Pseudoalteromonadaceae</taxon>
        <taxon>Pseudoalteromonas</taxon>
    </lineage>
</organism>
<protein>
    <recommendedName>
        <fullName evidence="2">Metallo-beta-lactamase domain-containing protein</fullName>
    </recommendedName>
</protein>
<evidence type="ECO:0000259" key="2">
    <source>
        <dbReference type="SMART" id="SM00849"/>
    </source>
</evidence>
<dbReference type="Proteomes" id="UP000305874">
    <property type="component" value="Unassembled WGS sequence"/>
</dbReference>
<reference evidence="4" key="2">
    <citation type="submission" date="2019-06" db="EMBL/GenBank/DDBJ databases">
        <title>Co-occurence of chitin degradation, pigmentation and bioactivity in marine Pseudoalteromonas.</title>
        <authorList>
            <person name="Sonnenschein E.C."/>
            <person name="Bech P.K."/>
        </authorList>
    </citation>
    <scope>NUCLEOTIDE SEQUENCE [LARGE SCALE GENOMIC DNA]</scope>
    <source>
        <strain evidence="4">S2897</strain>
    </source>
</reference>
<dbReference type="InterPro" id="IPR036866">
    <property type="entry name" value="RibonucZ/Hydroxyglut_hydro"/>
</dbReference>